<evidence type="ECO:0000313" key="1">
    <source>
        <dbReference type="EMBL" id="CAG9138237.1"/>
    </source>
</evidence>
<evidence type="ECO:0000313" key="2">
    <source>
        <dbReference type="Proteomes" id="UP000653454"/>
    </source>
</evidence>
<sequence>MPGGSLSGSYTSLENVYRGTTVPNNMAAGSKNMLKNVKKALSLGGGVAKMKLEPLLDKSSSDMAEVLTQKETKPIPKIMPTSVAEETALLG</sequence>
<keyword evidence="2" id="KW-1185">Reference proteome</keyword>
<dbReference type="EMBL" id="CAJHNJ030000518">
    <property type="protein sequence ID" value="CAG9138237.1"/>
    <property type="molecule type" value="Genomic_DNA"/>
</dbReference>
<accession>A0A8S4GEE8</accession>
<gene>
    <name evidence="1" type="ORF">PLXY2_LOCUS16489</name>
</gene>
<proteinExistence type="predicted"/>
<name>A0A8S4GEE8_PLUXY</name>
<dbReference type="AlphaFoldDB" id="A0A8S4GEE8"/>
<comment type="caution">
    <text evidence="1">The sequence shown here is derived from an EMBL/GenBank/DDBJ whole genome shotgun (WGS) entry which is preliminary data.</text>
</comment>
<organism evidence="1 2">
    <name type="scientific">Plutella xylostella</name>
    <name type="common">Diamondback moth</name>
    <name type="synonym">Plutella maculipennis</name>
    <dbReference type="NCBI Taxonomy" id="51655"/>
    <lineage>
        <taxon>Eukaryota</taxon>
        <taxon>Metazoa</taxon>
        <taxon>Ecdysozoa</taxon>
        <taxon>Arthropoda</taxon>
        <taxon>Hexapoda</taxon>
        <taxon>Insecta</taxon>
        <taxon>Pterygota</taxon>
        <taxon>Neoptera</taxon>
        <taxon>Endopterygota</taxon>
        <taxon>Lepidoptera</taxon>
        <taxon>Glossata</taxon>
        <taxon>Ditrysia</taxon>
        <taxon>Yponomeutoidea</taxon>
        <taxon>Plutellidae</taxon>
        <taxon>Plutella</taxon>
    </lineage>
</organism>
<protein>
    <submittedName>
        <fullName evidence="1">(diamondback moth) hypothetical protein</fullName>
    </submittedName>
</protein>
<dbReference type="Proteomes" id="UP000653454">
    <property type="component" value="Unassembled WGS sequence"/>
</dbReference>
<reference evidence="1" key="1">
    <citation type="submission" date="2020-11" db="EMBL/GenBank/DDBJ databases">
        <authorList>
            <person name="Whiteford S."/>
        </authorList>
    </citation>
    <scope>NUCLEOTIDE SEQUENCE</scope>
</reference>